<evidence type="ECO:0000313" key="6">
    <source>
        <dbReference type="Proteomes" id="UP000323011"/>
    </source>
</evidence>
<keyword evidence="4" id="KW-0186">Copper</keyword>
<feature type="transmembrane region" description="Helical" evidence="4">
    <location>
        <begin position="154"/>
        <end position="176"/>
    </location>
</feature>
<proteinExistence type="inferred from homology"/>
<dbReference type="Proteomes" id="UP000323011">
    <property type="component" value="Unassembled WGS sequence"/>
</dbReference>
<dbReference type="GO" id="GO:0016020">
    <property type="term" value="C:membrane"/>
    <property type="evidence" value="ECO:0007669"/>
    <property type="project" value="UniProtKB-SubCell"/>
</dbReference>
<keyword evidence="1 4" id="KW-0812">Transmembrane</keyword>
<accession>A0A5A8BZE2</accession>
<sequence>MAEPSLGAAGTVLRFSNPMTNDEHDVVRFTEAEGAVTDGDSHTAVSYFPGYSLVAGGADPSWSLAPEAQGAASQESTNPKYFHVPLLRRGPALRRDRQGASDGVQYLCCKRVHNAIIAVDEPDVCSYKVQDALLSRRKPGLIADYRSHPAVARIAVVVDAVLALAVGIIGAFNMLILMTMNWGLFLGVCVGEVVGMVIFDPAVPMSDWQARLAGGTGDVDTCH</sequence>
<dbReference type="GO" id="GO:0005375">
    <property type="term" value="F:copper ion transmembrane transporter activity"/>
    <property type="evidence" value="ECO:0007669"/>
    <property type="project" value="UniProtKB-UniRule"/>
</dbReference>
<keyword evidence="4" id="KW-0187">Copper transport</keyword>
<keyword evidence="2 4" id="KW-1133">Transmembrane helix</keyword>
<gene>
    <name evidence="5" type="ORF">FNF29_08264</name>
</gene>
<dbReference type="InterPro" id="IPR007274">
    <property type="entry name" value="Cop_transporter"/>
</dbReference>
<evidence type="ECO:0000256" key="1">
    <source>
        <dbReference type="ARBA" id="ARBA00022692"/>
    </source>
</evidence>
<evidence type="ECO:0000256" key="3">
    <source>
        <dbReference type="ARBA" id="ARBA00023136"/>
    </source>
</evidence>
<reference evidence="5 6" key="1">
    <citation type="submission" date="2019-07" db="EMBL/GenBank/DDBJ databases">
        <title>Genomes of Cafeteria roenbergensis.</title>
        <authorList>
            <person name="Fischer M.G."/>
            <person name="Hackl T."/>
            <person name="Roman M."/>
        </authorList>
    </citation>
    <scope>NUCLEOTIDE SEQUENCE [LARGE SCALE GENOMIC DNA]</scope>
    <source>
        <strain evidence="5 6">BVI</strain>
    </source>
</reference>
<feature type="transmembrane region" description="Helical" evidence="4">
    <location>
        <begin position="182"/>
        <end position="203"/>
    </location>
</feature>
<protein>
    <recommendedName>
        <fullName evidence="4">Copper transport protein</fullName>
    </recommendedName>
</protein>
<keyword evidence="6" id="KW-1185">Reference proteome</keyword>
<name>A0A5A8BZE2_CAFRO</name>
<dbReference type="EMBL" id="VLTN01000102">
    <property type="protein sequence ID" value="KAA0146076.1"/>
    <property type="molecule type" value="Genomic_DNA"/>
</dbReference>
<comment type="subcellular location">
    <subcellularLocation>
        <location evidence="4">Membrane</location>
        <topology evidence="4">Multi-pass membrane protein</topology>
    </subcellularLocation>
</comment>
<evidence type="ECO:0000256" key="4">
    <source>
        <dbReference type="RuleBase" id="RU367022"/>
    </source>
</evidence>
<evidence type="ECO:0000256" key="2">
    <source>
        <dbReference type="ARBA" id="ARBA00022989"/>
    </source>
</evidence>
<organism evidence="5 6">
    <name type="scientific">Cafeteria roenbergensis</name>
    <name type="common">Marine flagellate</name>
    <dbReference type="NCBI Taxonomy" id="33653"/>
    <lineage>
        <taxon>Eukaryota</taxon>
        <taxon>Sar</taxon>
        <taxon>Stramenopiles</taxon>
        <taxon>Bigyra</taxon>
        <taxon>Opalozoa</taxon>
        <taxon>Bicosoecida</taxon>
        <taxon>Cafeteriaceae</taxon>
        <taxon>Cafeteria</taxon>
    </lineage>
</organism>
<comment type="similarity">
    <text evidence="4">Belongs to the copper transporter (Ctr) (TC 1.A.56) family. SLC31A subfamily.</text>
</comment>
<evidence type="ECO:0000313" key="5">
    <source>
        <dbReference type="EMBL" id="KAA0146076.1"/>
    </source>
</evidence>
<comment type="caution">
    <text evidence="5">The sequence shown here is derived from an EMBL/GenBank/DDBJ whole genome shotgun (WGS) entry which is preliminary data.</text>
</comment>
<dbReference type="AlphaFoldDB" id="A0A5A8BZE2"/>
<keyword evidence="4" id="KW-0406">Ion transport</keyword>
<keyword evidence="4" id="KW-0813">Transport</keyword>
<keyword evidence="3 4" id="KW-0472">Membrane</keyword>
<dbReference type="Pfam" id="PF04145">
    <property type="entry name" value="Ctr"/>
    <property type="match status" value="1"/>
</dbReference>